<dbReference type="Pfam" id="PF13540">
    <property type="entry name" value="RCC1_2"/>
    <property type="match status" value="2"/>
</dbReference>
<dbReference type="PANTHER" id="PTHR45982">
    <property type="entry name" value="REGULATOR OF CHROMOSOME CONDENSATION"/>
    <property type="match status" value="1"/>
</dbReference>
<dbReference type="InterPro" id="IPR051553">
    <property type="entry name" value="Ran_GTPase-activating"/>
</dbReference>
<dbReference type="GO" id="GO:0005085">
    <property type="term" value="F:guanyl-nucleotide exchange factor activity"/>
    <property type="evidence" value="ECO:0007669"/>
    <property type="project" value="TreeGrafter"/>
</dbReference>
<accession>A0AAJ2N257</accession>
<dbReference type="SUPFAM" id="SSF50985">
    <property type="entry name" value="RCC1/BLIP-II"/>
    <property type="match status" value="1"/>
</dbReference>
<evidence type="ECO:0000259" key="1">
    <source>
        <dbReference type="Pfam" id="PF07833"/>
    </source>
</evidence>
<dbReference type="RefSeq" id="WP_315745669.1">
    <property type="nucleotide sequence ID" value="NZ_JAVYAA010000002.1"/>
</dbReference>
<dbReference type="Pfam" id="PF07833">
    <property type="entry name" value="Cu_amine_oxidN1"/>
    <property type="match status" value="1"/>
</dbReference>
<keyword evidence="3" id="KW-1185">Reference proteome</keyword>
<comment type="caution">
    <text evidence="2">The sequence shown here is derived from an EMBL/GenBank/DDBJ whole genome shotgun (WGS) entry which is preliminary data.</text>
</comment>
<dbReference type="AlphaFoldDB" id="A0AAJ2N257"/>
<dbReference type="Proteomes" id="UP001250538">
    <property type="component" value="Unassembled WGS sequence"/>
</dbReference>
<dbReference type="GO" id="GO:0005737">
    <property type="term" value="C:cytoplasm"/>
    <property type="evidence" value="ECO:0007669"/>
    <property type="project" value="TreeGrafter"/>
</dbReference>
<protein>
    <submittedName>
        <fullName evidence="2">Stalk domain-containing protein</fullName>
    </submittedName>
</protein>
<feature type="domain" description="Copper amine oxidase-like N-terminal" evidence="1">
    <location>
        <begin position="370"/>
        <end position="479"/>
    </location>
</feature>
<organism evidence="2 3">
    <name type="scientific">Paenibacillus suaedae</name>
    <dbReference type="NCBI Taxonomy" id="3077233"/>
    <lineage>
        <taxon>Bacteria</taxon>
        <taxon>Bacillati</taxon>
        <taxon>Bacillota</taxon>
        <taxon>Bacilli</taxon>
        <taxon>Bacillales</taxon>
        <taxon>Paenibacillaceae</taxon>
        <taxon>Paenibacillus</taxon>
    </lineage>
</organism>
<evidence type="ECO:0000313" key="3">
    <source>
        <dbReference type="Proteomes" id="UP001250538"/>
    </source>
</evidence>
<sequence length="487" mass="53169">MQPSITRDSLTHTTSSRHIHTFRLLSVVLTFMILFTASLSSTASAASAANSTKESLPKFIQVEGGYYYSIALRSDGSVWAWGRNLTGEMGIQETVTIYDSYPIRLFELTDIRHISTSGEGYHLATKTDGTVWTWGASGDSKDGRQHSILPHQIQGIKHAVSTTATSNRGAAVLDDGTVWYWPRAKGTETAPVKPVQVKGLSEIVQIEASAEKIYAVKKDGTVWSWSDAAKPTKIQGLSDIRMISSGHSLLALNKKGKVWRVKEQGKPVAVQPQLTIKSIRTYDDYELLLTTSGEVYSYGGRTPTGKQGKVNGLPKVTAIAAGAFHSQAIAEDGNVWGWGGNMFSSIGTTKKFKDNMVYSPVPVERTADIYVNGKLINSRYPSFIQTNTVLLPAATVAAALGTKLQFNAEYGVAMPYSITYKSRTLSFGYEQDRIVYDGGFIDREKPLVGATGTTSIPYQLLEKGLGLHVTWNPKLLQIHIDEGSSNK</sequence>
<dbReference type="InterPro" id="IPR000408">
    <property type="entry name" value="Reg_chr_condens"/>
</dbReference>
<dbReference type="PROSITE" id="PS50012">
    <property type="entry name" value="RCC1_3"/>
    <property type="match status" value="1"/>
</dbReference>
<dbReference type="InterPro" id="IPR009091">
    <property type="entry name" value="RCC1/BLIP-II"/>
</dbReference>
<dbReference type="Gene3D" id="2.130.10.30">
    <property type="entry name" value="Regulator of chromosome condensation 1/beta-lactamase-inhibitor protein II"/>
    <property type="match status" value="2"/>
</dbReference>
<evidence type="ECO:0000313" key="2">
    <source>
        <dbReference type="EMBL" id="MDT8977113.1"/>
    </source>
</evidence>
<dbReference type="PANTHER" id="PTHR45982:SF1">
    <property type="entry name" value="REGULATOR OF CHROMOSOME CONDENSATION"/>
    <property type="match status" value="1"/>
</dbReference>
<dbReference type="InterPro" id="IPR012854">
    <property type="entry name" value="Cu_amine_oxidase-like_N"/>
</dbReference>
<dbReference type="EMBL" id="JAVYAA010000002">
    <property type="protein sequence ID" value="MDT8977113.1"/>
    <property type="molecule type" value="Genomic_DNA"/>
</dbReference>
<reference evidence="3" key="1">
    <citation type="submission" date="2023-09" db="EMBL/GenBank/DDBJ databases">
        <title>Paenibacillus sp. chi10 Genome sequencing and assembly.</title>
        <authorList>
            <person name="Kim I."/>
        </authorList>
    </citation>
    <scope>NUCLEOTIDE SEQUENCE [LARGE SCALE GENOMIC DNA]</scope>
    <source>
        <strain evidence="3">chi10</strain>
    </source>
</reference>
<gene>
    <name evidence="2" type="ORF">RQP50_12750</name>
</gene>
<proteinExistence type="predicted"/>
<name>A0AAJ2N257_9BACL</name>